<dbReference type="EMBL" id="CM055114">
    <property type="protein sequence ID" value="KAJ7513646.1"/>
    <property type="molecule type" value="Genomic_DNA"/>
</dbReference>
<accession>A0ACC2A842</accession>
<evidence type="ECO:0000313" key="2">
    <source>
        <dbReference type="Proteomes" id="UP001162992"/>
    </source>
</evidence>
<evidence type="ECO:0000313" key="1">
    <source>
        <dbReference type="EMBL" id="KAJ7513646.1"/>
    </source>
</evidence>
<proteinExistence type="predicted"/>
<organism evidence="1 2">
    <name type="scientific">Diphasiastrum complanatum</name>
    <name type="common">Issler's clubmoss</name>
    <name type="synonym">Lycopodium complanatum</name>
    <dbReference type="NCBI Taxonomy" id="34168"/>
    <lineage>
        <taxon>Eukaryota</taxon>
        <taxon>Viridiplantae</taxon>
        <taxon>Streptophyta</taxon>
        <taxon>Embryophyta</taxon>
        <taxon>Tracheophyta</taxon>
        <taxon>Lycopodiopsida</taxon>
        <taxon>Lycopodiales</taxon>
        <taxon>Lycopodiaceae</taxon>
        <taxon>Lycopodioideae</taxon>
        <taxon>Diphasiastrum</taxon>
    </lineage>
</organism>
<dbReference type="Proteomes" id="UP001162992">
    <property type="component" value="Chromosome 23"/>
</dbReference>
<sequence length="109" mass="12879">MVKKIGLVWPYCPALKSTRLFHTHGHFLMSLNNCRQFWPSIIVIRPKGQKAKGAYASNSFHVFVLRPWETKVQEFSLYKNHVEVRQSRAKYDFTCSLLQHQSKINRYLP</sequence>
<gene>
    <name evidence="1" type="ORF">O6H91_23G008500</name>
</gene>
<comment type="caution">
    <text evidence="1">The sequence shown here is derived from an EMBL/GenBank/DDBJ whole genome shotgun (WGS) entry which is preliminary data.</text>
</comment>
<protein>
    <submittedName>
        <fullName evidence="1">Uncharacterized protein</fullName>
    </submittedName>
</protein>
<name>A0ACC2A842_DIPCM</name>
<keyword evidence="2" id="KW-1185">Reference proteome</keyword>
<reference evidence="2" key="1">
    <citation type="journal article" date="2024" name="Proc. Natl. Acad. Sci. U.S.A.">
        <title>Extraordinary preservation of gene collinearity over three hundred million years revealed in homosporous lycophytes.</title>
        <authorList>
            <person name="Li C."/>
            <person name="Wickell D."/>
            <person name="Kuo L.Y."/>
            <person name="Chen X."/>
            <person name="Nie B."/>
            <person name="Liao X."/>
            <person name="Peng D."/>
            <person name="Ji J."/>
            <person name="Jenkins J."/>
            <person name="Williams M."/>
            <person name="Shu S."/>
            <person name="Plott C."/>
            <person name="Barry K."/>
            <person name="Rajasekar S."/>
            <person name="Grimwood J."/>
            <person name="Han X."/>
            <person name="Sun S."/>
            <person name="Hou Z."/>
            <person name="He W."/>
            <person name="Dai G."/>
            <person name="Sun C."/>
            <person name="Schmutz J."/>
            <person name="Leebens-Mack J.H."/>
            <person name="Li F.W."/>
            <person name="Wang L."/>
        </authorList>
    </citation>
    <scope>NUCLEOTIDE SEQUENCE [LARGE SCALE GENOMIC DNA]</scope>
    <source>
        <strain evidence="2">cv. PW_Plant_1</strain>
    </source>
</reference>